<dbReference type="NCBIfam" id="NF040946">
    <property type="entry name" value="PSII_PsbP"/>
    <property type="match status" value="1"/>
</dbReference>
<dbReference type="InterPro" id="IPR002683">
    <property type="entry name" value="PsbP_C"/>
</dbReference>
<reference evidence="4" key="2">
    <citation type="journal article" date="2024" name="Plant">
        <title>Genomic evolution and insights into agronomic trait innovations of Sesamum species.</title>
        <authorList>
            <person name="Miao H."/>
            <person name="Wang L."/>
            <person name="Qu L."/>
            <person name="Liu H."/>
            <person name="Sun Y."/>
            <person name="Le M."/>
            <person name="Wang Q."/>
            <person name="Wei S."/>
            <person name="Zheng Y."/>
            <person name="Lin W."/>
            <person name="Duan Y."/>
            <person name="Cao H."/>
            <person name="Xiong S."/>
            <person name="Wang X."/>
            <person name="Wei L."/>
            <person name="Li C."/>
            <person name="Ma Q."/>
            <person name="Ju M."/>
            <person name="Zhao R."/>
            <person name="Li G."/>
            <person name="Mu C."/>
            <person name="Tian Q."/>
            <person name="Mei H."/>
            <person name="Zhang T."/>
            <person name="Gao T."/>
            <person name="Zhang H."/>
        </authorList>
    </citation>
    <scope>NUCLEOTIDE SEQUENCE</scope>
    <source>
        <strain evidence="4">KEN1</strain>
    </source>
</reference>
<dbReference type="GO" id="GO:0005509">
    <property type="term" value="F:calcium ion binding"/>
    <property type="evidence" value="ECO:0007669"/>
    <property type="project" value="InterPro"/>
</dbReference>
<comment type="subcellular location">
    <subcellularLocation>
        <location evidence="1">Plastid</location>
        <location evidence="1">Chloroplast thylakoid membrane</location>
    </subcellularLocation>
</comment>
<sequence length="271" mass="29720">MAFCGISLPSSNQHHPHFLIVQNLSSVPSSLPPKTPRPPLSSSPFSVTTTTTTSSSSLWSSSYSNGKCSGRFPVGVDRRILNLSIVGFLLSIDEPLTRFLFFSKALASQVLELDRYTDSKEGFTLLVPSSWIKVDKAGATVLFEDSNKKANNVGVVVSPTRISSLGEFGTPQFVADKLIQAERRKESTKEAEVISVSERSGHAGLQVYEFEYKVDSTRGGLKRVFSAAFVASKKLYLLNITHSDGLENPLDMERRMILEQVLHSFDAVPST</sequence>
<feature type="domain" description="PsbP C-terminal" evidence="3">
    <location>
        <begin position="113"/>
        <end position="266"/>
    </location>
</feature>
<dbReference type="Gene3D" id="3.40.1000.10">
    <property type="entry name" value="Mog1/PsbP, alpha/beta/alpha sandwich"/>
    <property type="match status" value="1"/>
</dbReference>
<gene>
    <name evidence="4" type="ORF">Slati_1544100</name>
</gene>
<evidence type="ECO:0000256" key="1">
    <source>
        <dbReference type="ARBA" id="ARBA00004334"/>
    </source>
</evidence>
<organism evidence="4">
    <name type="scientific">Sesamum latifolium</name>
    <dbReference type="NCBI Taxonomy" id="2727402"/>
    <lineage>
        <taxon>Eukaryota</taxon>
        <taxon>Viridiplantae</taxon>
        <taxon>Streptophyta</taxon>
        <taxon>Embryophyta</taxon>
        <taxon>Tracheophyta</taxon>
        <taxon>Spermatophyta</taxon>
        <taxon>Magnoliopsida</taxon>
        <taxon>eudicotyledons</taxon>
        <taxon>Gunneridae</taxon>
        <taxon>Pentapetalae</taxon>
        <taxon>asterids</taxon>
        <taxon>lamiids</taxon>
        <taxon>Lamiales</taxon>
        <taxon>Pedaliaceae</taxon>
        <taxon>Sesamum</taxon>
    </lineage>
</organism>
<name>A0AAW2X6S8_9LAMI</name>
<dbReference type="GO" id="GO:0009535">
    <property type="term" value="C:chloroplast thylakoid membrane"/>
    <property type="evidence" value="ECO:0007669"/>
    <property type="project" value="UniProtKB-SubCell"/>
</dbReference>
<dbReference type="AlphaFoldDB" id="A0AAW2X6S8"/>
<protein>
    <submittedName>
        <fullName evidence="4">PsbP domain-containing protein 2, chloroplastic</fullName>
    </submittedName>
</protein>
<dbReference type="PANTHER" id="PTHR31407">
    <property type="match status" value="1"/>
</dbReference>
<evidence type="ECO:0000313" key="4">
    <source>
        <dbReference type="EMBL" id="KAL0449877.1"/>
    </source>
</evidence>
<dbReference type="Pfam" id="PF01789">
    <property type="entry name" value="PsbP"/>
    <property type="match status" value="1"/>
</dbReference>
<proteinExistence type="predicted"/>
<feature type="compositionally biased region" description="Low complexity" evidence="2">
    <location>
        <begin position="42"/>
        <end position="58"/>
    </location>
</feature>
<evidence type="ECO:0000256" key="2">
    <source>
        <dbReference type="SAM" id="MobiDB-lite"/>
    </source>
</evidence>
<dbReference type="EMBL" id="JACGWN010000005">
    <property type="protein sequence ID" value="KAL0449877.1"/>
    <property type="molecule type" value="Genomic_DNA"/>
</dbReference>
<accession>A0AAW2X6S8</accession>
<feature type="compositionally biased region" description="Pro residues" evidence="2">
    <location>
        <begin position="30"/>
        <end position="41"/>
    </location>
</feature>
<comment type="caution">
    <text evidence="4">The sequence shown here is derived from an EMBL/GenBank/DDBJ whole genome shotgun (WGS) entry which is preliminary data.</text>
</comment>
<reference evidence="4" key="1">
    <citation type="submission" date="2020-06" db="EMBL/GenBank/DDBJ databases">
        <authorList>
            <person name="Li T."/>
            <person name="Hu X."/>
            <person name="Zhang T."/>
            <person name="Song X."/>
            <person name="Zhang H."/>
            <person name="Dai N."/>
            <person name="Sheng W."/>
            <person name="Hou X."/>
            <person name="Wei L."/>
        </authorList>
    </citation>
    <scope>NUCLEOTIDE SEQUENCE</scope>
    <source>
        <strain evidence="4">KEN1</strain>
        <tissue evidence="4">Leaf</tissue>
    </source>
</reference>
<dbReference type="GO" id="GO:0015979">
    <property type="term" value="P:photosynthesis"/>
    <property type="evidence" value="ECO:0007669"/>
    <property type="project" value="InterPro"/>
</dbReference>
<dbReference type="InterPro" id="IPR016123">
    <property type="entry name" value="Mog1/PsbP_a/b/a-sand"/>
</dbReference>
<dbReference type="PANTHER" id="PTHR31407:SF3">
    <property type="entry name" value="PSBP DOMAIN-CONTAINING PROTEIN 2, CHLOROPLASTIC"/>
    <property type="match status" value="1"/>
</dbReference>
<dbReference type="GO" id="GO:0019898">
    <property type="term" value="C:extrinsic component of membrane"/>
    <property type="evidence" value="ECO:0007669"/>
    <property type="project" value="InterPro"/>
</dbReference>
<dbReference type="SUPFAM" id="SSF55724">
    <property type="entry name" value="Mog1p/PsbP-like"/>
    <property type="match status" value="1"/>
</dbReference>
<feature type="region of interest" description="Disordered" evidence="2">
    <location>
        <begin position="29"/>
        <end position="58"/>
    </location>
</feature>
<evidence type="ECO:0000259" key="3">
    <source>
        <dbReference type="Pfam" id="PF01789"/>
    </source>
</evidence>
<dbReference type="GO" id="GO:0009654">
    <property type="term" value="C:photosystem II oxygen evolving complex"/>
    <property type="evidence" value="ECO:0007669"/>
    <property type="project" value="InterPro"/>
</dbReference>